<keyword evidence="1" id="KW-0175">Coiled coil</keyword>
<protein>
    <submittedName>
        <fullName evidence="2">Uncharacterized protein</fullName>
    </submittedName>
</protein>
<feature type="coiled-coil region" evidence="1">
    <location>
        <begin position="325"/>
        <end position="352"/>
    </location>
</feature>
<dbReference type="RefSeq" id="WP_150998172.1">
    <property type="nucleotide sequence ID" value="NZ_CABVPM010000006.1"/>
</dbReference>
<organism evidence="2 3">
    <name type="scientific">Burkholderia stagnalis</name>
    <dbReference type="NCBI Taxonomy" id="1503054"/>
    <lineage>
        <taxon>Bacteria</taxon>
        <taxon>Pseudomonadati</taxon>
        <taxon>Pseudomonadota</taxon>
        <taxon>Betaproteobacteria</taxon>
        <taxon>Burkholderiales</taxon>
        <taxon>Burkholderiaceae</taxon>
        <taxon>Burkholderia</taxon>
        <taxon>Burkholderia cepacia complex</taxon>
    </lineage>
</organism>
<gene>
    <name evidence="2" type="ORF">F7R25_00530</name>
</gene>
<dbReference type="AlphaFoldDB" id="A0A6L3N5T2"/>
<accession>A0A6L3N5T2</accession>
<reference evidence="2 3" key="1">
    <citation type="submission" date="2019-09" db="EMBL/GenBank/DDBJ databases">
        <title>Draft genome sequences of 48 bacterial type strains from the CCUG.</title>
        <authorList>
            <person name="Tunovic T."/>
            <person name="Pineiro-Iglesias B."/>
            <person name="Unosson C."/>
            <person name="Inganas E."/>
            <person name="Ohlen M."/>
            <person name="Cardew S."/>
            <person name="Jensie-Markopoulos S."/>
            <person name="Salva-Serra F."/>
            <person name="Jaen-Luchoro D."/>
            <person name="Karlsson R."/>
            <person name="Svensson-Stadler L."/>
            <person name="Chun J."/>
            <person name="Moore E."/>
        </authorList>
    </citation>
    <scope>NUCLEOTIDE SEQUENCE [LARGE SCALE GENOMIC DNA]</scope>
    <source>
        <strain evidence="2 3">CCUG 65686</strain>
    </source>
</reference>
<comment type="caution">
    <text evidence="2">The sequence shown here is derived from an EMBL/GenBank/DDBJ whole genome shotgun (WGS) entry which is preliminary data.</text>
</comment>
<evidence type="ECO:0000313" key="3">
    <source>
        <dbReference type="Proteomes" id="UP000473470"/>
    </source>
</evidence>
<evidence type="ECO:0000313" key="2">
    <source>
        <dbReference type="EMBL" id="KAB0641563.1"/>
    </source>
</evidence>
<dbReference type="EMBL" id="VZOK01000001">
    <property type="protein sequence ID" value="KAB0641563.1"/>
    <property type="molecule type" value="Genomic_DNA"/>
</dbReference>
<proteinExistence type="predicted"/>
<name>A0A6L3N5T2_9BURK</name>
<sequence>MKTIYPRNGHFTYQIDEKSFSAQATAGSDPSIISALDKLTWDKIFDDAIEGASSALVKTGLSILFGPTPWESKVSGQLQTIIGRLDDILDEIRALRTYIRDEQRKQYRDALHAQLTTHIATLTSYMAGIRQERKLEGNLKYLFLDAVESLTDGIGYIANHNESETNRPIGIPLFAAVESGLVMLIVCQRILDLPTSTTKKLIADYTKIFKIWGDSLINDCQPIISAINSESTYLRDFPHRGALEAGGVGGSTIRSAIQPTESICYAVIDGGLDKPFVLIRVEAEEYPKSESHLPTSRFPFPYSYTGGPNIFGETTWIVGGLTGTADRATRMVQDLNNRRNDLLENLEQLRKVQLMIDSIASAPARLARLLKHEV</sequence>
<dbReference type="Proteomes" id="UP000473470">
    <property type="component" value="Unassembled WGS sequence"/>
</dbReference>
<evidence type="ECO:0000256" key="1">
    <source>
        <dbReference type="SAM" id="Coils"/>
    </source>
</evidence>